<dbReference type="EMBL" id="CP035467">
    <property type="protein sequence ID" value="QCW81586.1"/>
    <property type="molecule type" value="Genomic_DNA"/>
</dbReference>
<evidence type="ECO:0000256" key="3">
    <source>
        <dbReference type="SAM" id="Phobius"/>
    </source>
</evidence>
<evidence type="ECO:0000256" key="1">
    <source>
        <dbReference type="SAM" id="Coils"/>
    </source>
</evidence>
<dbReference type="STRING" id="675511.GCA_000341735_02115"/>
<dbReference type="GO" id="GO:0043683">
    <property type="term" value="P:type IV pilus assembly"/>
    <property type="evidence" value="ECO:0007669"/>
    <property type="project" value="InterPro"/>
</dbReference>
<dbReference type="OrthoDB" id="9802133at2"/>
<organism evidence="4 5">
    <name type="scientific">Methylotuvimicrobium buryatense</name>
    <name type="common">Methylomicrobium buryatense</name>
    <dbReference type="NCBI Taxonomy" id="95641"/>
    <lineage>
        <taxon>Bacteria</taxon>
        <taxon>Pseudomonadati</taxon>
        <taxon>Pseudomonadota</taxon>
        <taxon>Gammaproteobacteria</taxon>
        <taxon>Methylococcales</taxon>
        <taxon>Methylococcaceae</taxon>
        <taxon>Methylotuvimicrobium</taxon>
    </lineage>
</organism>
<dbReference type="PANTHER" id="PTHR39555">
    <property type="entry name" value="FIMBRIAL ASSEMBLY PROTEIN PILO-LIKE PROTEIN-RELATED"/>
    <property type="match status" value="1"/>
</dbReference>
<feature type="coiled-coil region" evidence="1">
    <location>
        <begin position="48"/>
        <end position="92"/>
    </location>
</feature>
<name>A0A4P9UPU1_METBY</name>
<dbReference type="GO" id="GO:0043107">
    <property type="term" value="P:type IV pilus-dependent motility"/>
    <property type="evidence" value="ECO:0007669"/>
    <property type="project" value="InterPro"/>
</dbReference>
<keyword evidence="3" id="KW-0472">Membrane</keyword>
<keyword evidence="3" id="KW-0812">Transmembrane</keyword>
<sequence length="211" mass="23783">MNLSEINWDFNEAGSWPTPVKAVVIAIACVLVAVGGYYYDTADQLEALERLEQTERDLKSSFEVKQKKAINLPDYKAQLEQIEDSLTEIIKQMPTRSEVANLLVDISQTGLASGLEFRLFRPTDPVRRDFYWELPINIQVIGRYEELALFVSGLASLPRIVTVHNVKITPVSQQVKGESSDKMVMDATIKTYNEGEQGPGPAKPQQRRGRR</sequence>
<keyword evidence="5" id="KW-1185">Reference proteome</keyword>
<dbReference type="InterPro" id="IPR014717">
    <property type="entry name" value="Transl_elong_EF1B/ribsomal_bS6"/>
</dbReference>
<evidence type="ECO:0000256" key="2">
    <source>
        <dbReference type="SAM" id="MobiDB-lite"/>
    </source>
</evidence>
<feature type="transmembrane region" description="Helical" evidence="3">
    <location>
        <begin position="20"/>
        <end position="39"/>
    </location>
</feature>
<dbReference type="Gene3D" id="1.10.287.540">
    <property type="entry name" value="Helix hairpin bin"/>
    <property type="match status" value="1"/>
</dbReference>
<dbReference type="InterPro" id="IPR007445">
    <property type="entry name" value="PilO"/>
</dbReference>
<feature type="region of interest" description="Disordered" evidence="2">
    <location>
        <begin position="190"/>
        <end position="211"/>
    </location>
</feature>
<dbReference type="RefSeq" id="WP_017840648.1">
    <property type="nucleotide sequence ID" value="NZ_CP035467.1"/>
</dbReference>
<reference evidence="5" key="1">
    <citation type="journal article" date="2019" name="J. Bacteriol.">
        <title>A Mutagenic Screen Identifies a TonB-Dependent Receptor Required for the Lanthanide Metal Switch in the Type I Methanotroph 'Methylotuvimicrobium buryatense' 5GB1C.</title>
        <authorList>
            <person name="Groom J.D."/>
            <person name="Ford S.M."/>
            <person name="Pesesky M.W."/>
            <person name="Lidstrom M.E."/>
        </authorList>
    </citation>
    <scope>NUCLEOTIDE SEQUENCE [LARGE SCALE GENOMIC DNA]</scope>
    <source>
        <strain evidence="5">5GB1C</strain>
    </source>
</reference>
<accession>A0A4P9UPU1</accession>
<dbReference type="KEGG" id="mbur:EQU24_04480"/>
<dbReference type="Gene3D" id="3.30.70.60">
    <property type="match status" value="1"/>
</dbReference>
<gene>
    <name evidence="4" type="ORF">EQU24_04480</name>
</gene>
<keyword evidence="1" id="KW-0175">Coiled coil</keyword>
<evidence type="ECO:0000313" key="4">
    <source>
        <dbReference type="EMBL" id="QCW81586.1"/>
    </source>
</evidence>
<dbReference type="AlphaFoldDB" id="A0A4P9UPU1"/>
<dbReference type="PANTHER" id="PTHR39555:SF1">
    <property type="entry name" value="TYPE IV PILUS INNER MEMBRANE COMPONENT PILO"/>
    <property type="match status" value="1"/>
</dbReference>
<dbReference type="Pfam" id="PF04350">
    <property type="entry name" value="PilO"/>
    <property type="match status" value="1"/>
</dbReference>
<dbReference type="PIRSF" id="PIRSF016482">
    <property type="entry name" value="PilO"/>
    <property type="match status" value="1"/>
</dbReference>
<protein>
    <submittedName>
        <fullName evidence="4">Pilus assembly protein PilO</fullName>
    </submittedName>
</protein>
<proteinExistence type="predicted"/>
<dbReference type="Proteomes" id="UP000305881">
    <property type="component" value="Chromosome"/>
</dbReference>
<keyword evidence="3" id="KW-1133">Transmembrane helix</keyword>
<evidence type="ECO:0000313" key="5">
    <source>
        <dbReference type="Proteomes" id="UP000305881"/>
    </source>
</evidence>